<dbReference type="Gene3D" id="3.40.190.10">
    <property type="entry name" value="Periplasmic binding protein-like II"/>
    <property type="match status" value="2"/>
</dbReference>
<reference evidence="6 7" key="1">
    <citation type="submission" date="2014-12" db="EMBL/GenBank/DDBJ databases">
        <title>16Stimator: statistical estimation of ribosomal gene copy numbers from draft genome assemblies.</title>
        <authorList>
            <person name="Perisin M.A."/>
            <person name="Vetter M."/>
            <person name="Gilbert J.A."/>
            <person name="Bergelson J."/>
        </authorList>
    </citation>
    <scope>NUCLEOTIDE SEQUENCE [LARGE SCALE GENOMIC DNA]</scope>
    <source>
        <strain evidence="6 7">MEJ076</strain>
    </source>
</reference>
<comment type="similarity">
    <text evidence="2">Belongs to the bacterial solute-binding protein SsuA/TauA family.</text>
</comment>
<evidence type="ECO:0000256" key="4">
    <source>
        <dbReference type="SAM" id="SignalP"/>
    </source>
</evidence>
<feature type="domain" description="SsuA/THI5-like" evidence="5">
    <location>
        <begin position="33"/>
        <end position="253"/>
    </location>
</feature>
<keyword evidence="3 4" id="KW-0732">Signal</keyword>
<dbReference type="SUPFAM" id="SSF53850">
    <property type="entry name" value="Periplasmic binding protein-like II"/>
    <property type="match status" value="1"/>
</dbReference>
<dbReference type="AlphaFoldDB" id="A0A0D0KZV3"/>
<proteinExistence type="inferred from homology"/>
<accession>A0A0D0KZV3</accession>
<gene>
    <name evidence="6" type="ORF">RU07_01950</name>
</gene>
<dbReference type="InterPro" id="IPR015168">
    <property type="entry name" value="SsuA/THI5"/>
</dbReference>
<dbReference type="Proteomes" id="UP000035017">
    <property type="component" value="Unassembled WGS sequence"/>
</dbReference>
<sequence>MRKYLLATAALCALAASANAESVRMSVGSYNLNNLPFPVAASLGYYKDEGLDVTTENFAQGGSKVLQALVAGSTDVAVGFYDHTIQMQSQNKHVVGFVMLARNSGLVLAGTNDTDFDPAKPETIKGKKVGITSPGSSSDFFIRYYLKQHNLSEDDVSIIGVGSGAAAVAALQQGKIDLLVNYDPAATIVAERGLGKILIDARSDQGAKDVYGGIYPTSVLYATQEYIDAHPEVIQKVTNATVKALHWMKAHSAEEIVEKLPDDFVSGDKQTYIKAVEAAKAIFSEDGKFVPGDLETPLMVLKSFNEAVAKATIDLNTTYTNKFVEATASKPAN</sequence>
<dbReference type="PANTHER" id="PTHR30024">
    <property type="entry name" value="ALIPHATIC SULFONATES-BINDING PROTEIN-RELATED"/>
    <property type="match status" value="1"/>
</dbReference>
<dbReference type="GO" id="GO:0042597">
    <property type="term" value="C:periplasmic space"/>
    <property type="evidence" value="ECO:0007669"/>
    <property type="project" value="UniProtKB-SubCell"/>
</dbReference>
<feature type="signal peptide" evidence="4">
    <location>
        <begin position="1"/>
        <end position="20"/>
    </location>
</feature>
<name>A0A0D0KZV3_AGRTU</name>
<evidence type="ECO:0000259" key="5">
    <source>
        <dbReference type="Pfam" id="PF09084"/>
    </source>
</evidence>
<comment type="subcellular location">
    <subcellularLocation>
        <location evidence="1">Periplasm</location>
    </subcellularLocation>
</comment>
<evidence type="ECO:0000256" key="3">
    <source>
        <dbReference type="ARBA" id="ARBA00022729"/>
    </source>
</evidence>
<protein>
    <submittedName>
        <fullName evidence="6">Nitrate ABC transporter ATPase</fullName>
    </submittedName>
</protein>
<dbReference type="PANTHER" id="PTHR30024:SF47">
    <property type="entry name" value="TAURINE-BINDING PERIPLASMIC PROTEIN"/>
    <property type="match status" value="1"/>
</dbReference>
<evidence type="ECO:0000313" key="6">
    <source>
        <dbReference type="EMBL" id="KIQ05606.1"/>
    </source>
</evidence>
<dbReference type="Pfam" id="PF09084">
    <property type="entry name" value="NMT1"/>
    <property type="match status" value="1"/>
</dbReference>
<dbReference type="GO" id="GO:0042918">
    <property type="term" value="P:alkanesulfonate transmembrane transport"/>
    <property type="evidence" value="ECO:0007669"/>
    <property type="project" value="TreeGrafter"/>
</dbReference>
<evidence type="ECO:0000256" key="2">
    <source>
        <dbReference type="ARBA" id="ARBA00010742"/>
    </source>
</evidence>
<comment type="caution">
    <text evidence="6">The sequence shown here is derived from an EMBL/GenBank/DDBJ whole genome shotgun (WGS) entry which is preliminary data.</text>
</comment>
<feature type="chain" id="PRO_5002215045" evidence="4">
    <location>
        <begin position="21"/>
        <end position="333"/>
    </location>
</feature>
<evidence type="ECO:0000256" key="1">
    <source>
        <dbReference type="ARBA" id="ARBA00004418"/>
    </source>
</evidence>
<evidence type="ECO:0000313" key="7">
    <source>
        <dbReference type="Proteomes" id="UP000035017"/>
    </source>
</evidence>
<organism evidence="6 7">
    <name type="scientific">Agrobacterium tumefaciens</name>
    <dbReference type="NCBI Taxonomy" id="358"/>
    <lineage>
        <taxon>Bacteria</taxon>
        <taxon>Pseudomonadati</taxon>
        <taxon>Pseudomonadota</taxon>
        <taxon>Alphaproteobacteria</taxon>
        <taxon>Hyphomicrobiales</taxon>
        <taxon>Rhizobiaceae</taxon>
        <taxon>Rhizobium/Agrobacterium group</taxon>
        <taxon>Agrobacterium</taxon>
        <taxon>Agrobacterium tumefaciens complex</taxon>
    </lineage>
</organism>
<dbReference type="EMBL" id="JXQV01000002">
    <property type="protein sequence ID" value="KIQ05606.1"/>
    <property type="molecule type" value="Genomic_DNA"/>
</dbReference>